<sequence>MTAAEPGAVDYLAGLPGLRLEKQESQKHCVGITRFRDTLGKNRPPGGMGVVALPAVVIFFLLCRGYKHTSSHTHDTQTRNYNLWITQRLKIIPKVWKNHASARMSRLDCSDTTTSQKTDVKAWLRCK</sequence>
<organism evidence="2">
    <name type="scientific">Spodoptera frugiperda</name>
    <name type="common">Fall armyworm</name>
    <dbReference type="NCBI Taxonomy" id="7108"/>
    <lineage>
        <taxon>Eukaryota</taxon>
        <taxon>Metazoa</taxon>
        <taxon>Ecdysozoa</taxon>
        <taxon>Arthropoda</taxon>
        <taxon>Hexapoda</taxon>
        <taxon>Insecta</taxon>
        <taxon>Pterygota</taxon>
        <taxon>Neoptera</taxon>
        <taxon>Endopterygota</taxon>
        <taxon>Lepidoptera</taxon>
        <taxon>Glossata</taxon>
        <taxon>Ditrysia</taxon>
        <taxon>Noctuoidea</taxon>
        <taxon>Noctuidae</taxon>
        <taxon>Amphipyrinae</taxon>
        <taxon>Spodoptera</taxon>
    </lineage>
</organism>
<name>A0A2H1V9V3_SPOFR</name>
<protein>
    <submittedName>
        <fullName evidence="2">SFRICE_003371</fullName>
    </submittedName>
</protein>
<proteinExistence type="predicted"/>
<evidence type="ECO:0000256" key="1">
    <source>
        <dbReference type="SAM" id="Phobius"/>
    </source>
</evidence>
<gene>
    <name evidence="2" type="ORF">SFRICE_003371</name>
</gene>
<keyword evidence="1" id="KW-0472">Membrane</keyword>
<keyword evidence="1" id="KW-1133">Transmembrane helix</keyword>
<dbReference type="EMBL" id="ODYU01001422">
    <property type="protein sequence ID" value="SOQ37581.1"/>
    <property type="molecule type" value="Genomic_DNA"/>
</dbReference>
<accession>A0A2H1V9V3</accession>
<reference evidence="2" key="1">
    <citation type="submission" date="2016-07" db="EMBL/GenBank/DDBJ databases">
        <authorList>
            <person name="Bretaudeau A."/>
        </authorList>
    </citation>
    <scope>NUCLEOTIDE SEQUENCE</scope>
    <source>
        <strain evidence="2">Rice</strain>
        <tissue evidence="2">Whole body</tissue>
    </source>
</reference>
<keyword evidence="1" id="KW-0812">Transmembrane</keyword>
<feature type="transmembrane region" description="Helical" evidence="1">
    <location>
        <begin position="46"/>
        <end position="63"/>
    </location>
</feature>
<dbReference type="AlphaFoldDB" id="A0A2H1V9V3"/>
<evidence type="ECO:0000313" key="2">
    <source>
        <dbReference type="EMBL" id="SOQ37581.1"/>
    </source>
</evidence>